<dbReference type="Proteomes" id="UP001057402">
    <property type="component" value="Chromosome 1"/>
</dbReference>
<comment type="caution">
    <text evidence="1">The sequence shown here is derived from an EMBL/GenBank/DDBJ whole genome shotgun (WGS) entry which is preliminary data.</text>
</comment>
<dbReference type="EMBL" id="CM042880">
    <property type="protein sequence ID" value="KAI4388696.1"/>
    <property type="molecule type" value="Genomic_DNA"/>
</dbReference>
<proteinExistence type="predicted"/>
<name>A0ACB9SB66_9MYRT</name>
<organism evidence="1 2">
    <name type="scientific">Melastoma candidum</name>
    <dbReference type="NCBI Taxonomy" id="119954"/>
    <lineage>
        <taxon>Eukaryota</taxon>
        <taxon>Viridiplantae</taxon>
        <taxon>Streptophyta</taxon>
        <taxon>Embryophyta</taxon>
        <taxon>Tracheophyta</taxon>
        <taxon>Spermatophyta</taxon>
        <taxon>Magnoliopsida</taxon>
        <taxon>eudicotyledons</taxon>
        <taxon>Gunneridae</taxon>
        <taxon>Pentapetalae</taxon>
        <taxon>rosids</taxon>
        <taxon>malvids</taxon>
        <taxon>Myrtales</taxon>
        <taxon>Melastomataceae</taxon>
        <taxon>Melastomatoideae</taxon>
        <taxon>Melastomateae</taxon>
        <taxon>Melastoma</taxon>
    </lineage>
</organism>
<reference evidence="2" key="1">
    <citation type="journal article" date="2023" name="Front. Plant Sci.">
        <title>Chromosomal-level genome assembly of Melastoma candidum provides insights into trichome evolution.</title>
        <authorList>
            <person name="Zhong Y."/>
            <person name="Wu W."/>
            <person name="Sun C."/>
            <person name="Zou P."/>
            <person name="Liu Y."/>
            <person name="Dai S."/>
            <person name="Zhou R."/>
        </authorList>
    </citation>
    <scope>NUCLEOTIDE SEQUENCE [LARGE SCALE GENOMIC DNA]</scope>
</reference>
<evidence type="ECO:0000313" key="1">
    <source>
        <dbReference type="EMBL" id="KAI4388696.1"/>
    </source>
</evidence>
<sequence>MKEKKHFLEQPHHLLPPPPPPPPPPFSTSPSPSPSPALTFSTDGPTVELPRRRRGRPPGSKNKPKPPPSSSTLSISPSPSSSASPNPTIPTTTPQPPSMRTLLLQIDPDNDVVDSITRFCSNKSLSLSLLSASGTLSHFTLHHPSSPPSALTFRGRFDILSLSATIVIEPNPAPTTNNPNNSASAPSSFYLPSGFSVTVSGPQGQVVGGAVGGPLIAAGPVFVVAASFDKPSYHRLPEVEEEEVEGEVGGGGVGGGFGCHIGGSGGSEVVWAPVAARPPY</sequence>
<protein>
    <submittedName>
        <fullName evidence="1">Uncharacterized protein</fullName>
    </submittedName>
</protein>
<keyword evidence="2" id="KW-1185">Reference proteome</keyword>
<evidence type="ECO:0000313" key="2">
    <source>
        <dbReference type="Proteomes" id="UP001057402"/>
    </source>
</evidence>
<accession>A0ACB9SB66</accession>
<gene>
    <name evidence="1" type="ORF">MLD38_001002</name>
</gene>